<keyword evidence="3" id="KW-1185">Reference proteome</keyword>
<accession>A0A1H7UKF5</accession>
<dbReference type="STRING" id="573321.SAMN04488505_10332"/>
<keyword evidence="1" id="KW-0732">Signal</keyword>
<name>A0A1H7UKF5_9BACT</name>
<feature type="signal peptide" evidence="1">
    <location>
        <begin position="1"/>
        <end position="23"/>
    </location>
</feature>
<dbReference type="Proteomes" id="UP000198984">
    <property type="component" value="Unassembled WGS sequence"/>
</dbReference>
<evidence type="ECO:0000256" key="1">
    <source>
        <dbReference type="SAM" id="SignalP"/>
    </source>
</evidence>
<reference evidence="2 3" key="1">
    <citation type="submission" date="2016-10" db="EMBL/GenBank/DDBJ databases">
        <authorList>
            <person name="de Groot N.N."/>
        </authorList>
    </citation>
    <scope>NUCLEOTIDE SEQUENCE [LARGE SCALE GENOMIC DNA]</scope>
    <source>
        <strain evidence="2 3">DSM 21039</strain>
    </source>
</reference>
<organism evidence="2 3">
    <name type="scientific">Chitinophaga rupis</name>
    <dbReference type="NCBI Taxonomy" id="573321"/>
    <lineage>
        <taxon>Bacteria</taxon>
        <taxon>Pseudomonadati</taxon>
        <taxon>Bacteroidota</taxon>
        <taxon>Chitinophagia</taxon>
        <taxon>Chitinophagales</taxon>
        <taxon>Chitinophagaceae</taxon>
        <taxon>Chitinophaga</taxon>
    </lineage>
</organism>
<dbReference type="AlphaFoldDB" id="A0A1H7UKF5"/>
<evidence type="ECO:0000313" key="3">
    <source>
        <dbReference type="Proteomes" id="UP000198984"/>
    </source>
</evidence>
<gene>
    <name evidence="2" type="ORF">SAMN04488505_10332</name>
</gene>
<sequence length="248" mass="28600">MQTRRIFLIMAAITLLLQVQAKAQTVNDTTRLFAEMKRLQSVYQAHELSFDIKYTYTSEHQPELVLDSLQGKMELSGKRYHYWMTNMETVVNERYNITLFQQEKMIYLTKPADFVTGDPVAQLRDMLERAGVKQCSVAEQGDLKTLRIYFQPGGACRQMEMLIDKSSGYITATRYIVKTALLMDPGVSATDAGYGEYAVIQTSFDHYKQIKIDSRTFSEDQFFRKEGNEFKTTPAYNEYKIFTGSPNL</sequence>
<evidence type="ECO:0000313" key="2">
    <source>
        <dbReference type="EMBL" id="SEL97431.1"/>
    </source>
</evidence>
<feature type="chain" id="PRO_5011651438" description="Outer membrane lipoprotein-sorting protein" evidence="1">
    <location>
        <begin position="24"/>
        <end position="248"/>
    </location>
</feature>
<protein>
    <recommendedName>
        <fullName evidence="4">Outer membrane lipoprotein-sorting protein</fullName>
    </recommendedName>
</protein>
<proteinExistence type="predicted"/>
<evidence type="ECO:0008006" key="4">
    <source>
        <dbReference type="Google" id="ProtNLM"/>
    </source>
</evidence>
<dbReference type="EMBL" id="FOBB01000003">
    <property type="protein sequence ID" value="SEL97431.1"/>
    <property type="molecule type" value="Genomic_DNA"/>
</dbReference>